<sequence>MKTKPFEVWKEDIKPALESKVEEFHRFGYTSMKEEDIWTLTMKKLQKEEVSLRIHSLVQAVLHLSISDYMNDVTIASYKESASLYSSETALEELLEDIDAGGSSDRHLT</sequence>
<accession>A0A1I4JE56</accession>
<dbReference type="RefSeq" id="WP_090925666.1">
    <property type="nucleotide sequence ID" value="NZ_FOTY01000003.1"/>
</dbReference>
<dbReference type="EMBL" id="FOTY01000003">
    <property type="protein sequence ID" value="SFL64501.1"/>
    <property type="molecule type" value="Genomic_DNA"/>
</dbReference>
<evidence type="ECO:0000313" key="1">
    <source>
        <dbReference type="EMBL" id="SFL64501.1"/>
    </source>
</evidence>
<dbReference type="STRING" id="266892.SAMN04488054_10395"/>
<organism evidence="1 2">
    <name type="scientific">Salibacterium qingdaonense</name>
    <dbReference type="NCBI Taxonomy" id="266892"/>
    <lineage>
        <taxon>Bacteria</taxon>
        <taxon>Bacillati</taxon>
        <taxon>Bacillota</taxon>
        <taxon>Bacilli</taxon>
        <taxon>Bacillales</taxon>
        <taxon>Bacillaceae</taxon>
    </lineage>
</organism>
<keyword evidence="2" id="KW-1185">Reference proteome</keyword>
<protein>
    <submittedName>
        <fullName evidence="1">Post-transcriptional regulator</fullName>
    </submittedName>
</protein>
<reference evidence="1 2" key="1">
    <citation type="submission" date="2016-10" db="EMBL/GenBank/DDBJ databases">
        <authorList>
            <person name="de Groot N.N."/>
        </authorList>
    </citation>
    <scope>NUCLEOTIDE SEQUENCE [LARGE SCALE GENOMIC DNA]</scope>
    <source>
        <strain evidence="1 2">CGMCC 1.6134</strain>
    </source>
</reference>
<dbReference type="Pfam" id="PF13797">
    <property type="entry name" value="Post_transc_reg"/>
    <property type="match status" value="1"/>
</dbReference>
<evidence type="ECO:0000313" key="2">
    <source>
        <dbReference type="Proteomes" id="UP000199668"/>
    </source>
</evidence>
<gene>
    <name evidence="1" type="ORF">SAMN04488054_10395</name>
</gene>
<dbReference type="InterPro" id="IPR025716">
    <property type="entry name" value="Post-transcriptional_regulator"/>
</dbReference>
<dbReference type="OrthoDB" id="2990595at2"/>
<proteinExistence type="predicted"/>
<dbReference type="Proteomes" id="UP000199668">
    <property type="component" value="Unassembled WGS sequence"/>
</dbReference>
<name>A0A1I4JE56_9BACI</name>
<dbReference type="AlphaFoldDB" id="A0A1I4JE56"/>